<reference evidence="2" key="1">
    <citation type="submission" date="2022-01" db="EMBL/GenBank/DDBJ databases">
        <title>Antribacter sp. nov., isolated from Guizhou of China.</title>
        <authorList>
            <person name="Chengliang C."/>
            <person name="Ya Z."/>
        </authorList>
    </citation>
    <scope>NUCLEOTIDE SEQUENCE</scope>
    <source>
        <strain evidence="2">KLBMP 9083</strain>
    </source>
</reference>
<feature type="signal peptide" evidence="1">
    <location>
        <begin position="1"/>
        <end position="26"/>
    </location>
</feature>
<name>A0AA41QCI9_9MICO</name>
<dbReference type="PROSITE" id="PS51318">
    <property type="entry name" value="TAT"/>
    <property type="match status" value="1"/>
</dbReference>
<comment type="caution">
    <text evidence="2">The sequence shown here is derived from an EMBL/GenBank/DDBJ whole genome shotgun (WGS) entry which is preliminary data.</text>
</comment>
<feature type="chain" id="PRO_5041225720" evidence="1">
    <location>
        <begin position="27"/>
        <end position="142"/>
    </location>
</feature>
<dbReference type="InterPro" id="IPR006311">
    <property type="entry name" value="TAT_signal"/>
</dbReference>
<accession>A0AA41QCI9</accession>
<sequence>MSRTRRVTGRLLAVVAGTAALSVALAGTASAFHCYKEDWNDAAYAHLGQGGTAWLPLSDLGELLIAEELGLPQCAFVADGVVADFMTAKGLTEEPLIHSRAVAGGGAAHQGKDVPPFNYLTDADFVLLESLLGPAIEECLSA</sequence>
<dbReference type="Proteomes" id="UP001165405">
    <property type="component" value="Unassembled WGS sequence"/>
</dbReference>
<proteinExistence type="predicted"/>
<gene>
    <name evidence="2" type="ORF">L1785_08065</name>
</gene>
<dbReference type="EMBL" id="JAKGSG010000025">
    <property type="protein sequence ID" value="MCF4120933.1"/>
    <property type="molecule type" value="Genomic_DNA"/>
</dbReference>
<evidence type="ECO:0000313" key="2">
    <source>
        <dbReference type="EMBL" id="MCF4120933.1"/>
    </source>
</evidence>
<evidence type="ECO:0000256" key="1">
    <source>
        <dbReference type="SAM" id="SignalP"/>
    </source>
</evidence>
<dbReference type="AlphaFoldDB" id="A0AA41QCI9"/>
<organism evidence="2 3">
    <name type="scientific">Antribacter soli</name>
    <dbReference type="NCBI Taxonomy" id="2910976"/>
    <lineage>
        <taxon>Bacteria</taxon>
        <taxon>Bacillati</taxon>
        <taxon>Actinomycetota</taxon>
        <taxon>Actinomycetes</taxon>
        <taxon>Micrococcales</taxon>
        <taxon>Promicromonosporaceae</taxon>
        <taxon>Antribacter</taxon>
    </lineage>
</organism>
<dbReference type="RefSeq" id="WP_236088699.1">
    <property type="nucleotide sequence ID" value="NZ_JAKGSG010000025.1"/>
</dbReference>
<keyword evidence="1" id="KW-0732">Signal</keyword>
<protein>
    <submittedName>
        <fullName evidence="2">Uncharacterized protein</fullName>
    </submittedName>
</protein>
<keyword evidence="3" id="KW-1185">Reference proteome</keyword>
<evidence type="ECO:0000313" key="3">
    <source>
        <dbReference type="Proteomes" id="UP001165405"/>
    </source>
</evidence>